<evidence type="ECO:0000313" key="2">
    <source>
        <dbReference type="Proteomes" id="UP000219564"/>
    </source>
</evidence>
<protein>
    <submittedName>
        <fullName evidence="1">Uncharacterized protein</fullName>
    </submittedName>
</protein>
<accession>A0AAX2HEL8</accession>
<reference evidence="1 2" key="1">
    <citation type="submission" date="2017-08" db="EMBL/GenBank/DDBJ databases">
        <authorList>
            <person name="Chaillou S."/>
        </authorList>
    </citation>
    <scope>NUCLEOTIDE SEQUENCE [LARGE SCALE GENOMIC DNA]</scope>
    <source>
        <strain evidence="1 2">MFPA15A1205</strain>
    </source>
</reference>
<evidence type="ECO:0000313" key="1">
    <source>
        <dbReference type="EMBL" id="SOB54525.1"/>
    </source>
</evidence>
<dbReference type="EMBL" id="OBKZ01000047">
    <property type="protein sequence ID" value="SOB54525.1"/>
    <property type="molecule type" value="Genomic_DNA"/>
</dbReference>
<organism evidence="1 2">
    <name type="scientific">Pseudomonas lundensis</name>
    <dbReference type="NCBI Taxonomy" id="86185"/>
    <lineage>
        <taxon>Bacteria</taxon>
        <taxon>Pseudomonadati</taxon>
        <taxon>Pseudomonadota</taxon>
        <taxon>Gammaproteobacteria</taxon>
        <taxon>Pseudomonadales</taxon>
        <taxon>Pseudomonadaceae</taxon>
        <taxon>Pseudomonas</taxon>
    </lineage>
</organism>
<sequence>MLDLPVPLRPMMHTRSPRAICQDTLSNNGVEPKARDTSLNLSRVMSFSKNWARILPDLRLQAAGYLLLALRLPPFSRKFHRWACKAFTRCWQKAKLRLNQCRAPPAHTAFFICTEAPCAVVSSTFYPACFSPVAPCKPHRPQT</sequence>
<comment type="caution">
    <text evidence="1">The sequence shown here is derived from an EMBL/GenBank/DDBJ whole genome shotgun (WGS) entry which is preliminary data.</text>
</comment>
<gene>
    <name evidence="1" type="ORF">PLUA15_510069</name>
</gene>
<dbReference type="AlphaFoldDB" id="A0AAX2HEL8"/>
<dbReference type="Proteomes" id="UP000219564">
    <property type="component" value="Unassembled WGS sequence"/>
</dbReference>
<name>A0AAX2HEL8_9PSED</name>
<proteinExistence type="predicted"/>